<evidence type="ECO:0000256" key="1">
    <source>
        <dbReference type="ARBA" id="ARBA00004613"/>
    </source>
</evidence>
<dbReference type="InterPro" id="IPR029058">
    <property type="entry name" value="AB_hydrolase_fold"/>
</dbReference>
<evidence type="ECO:0000259" key="6">
    <source>
        <dbReference type="Pfam" id="PF24708"/>
    </source>
</evidence>
<organism evidence="7 8">
    <name type="scientific">Basidiobolus ranarum</name>
    <dbReference type="NCBI Taxonomy" id="34480"/>
    <lineage>
        <taxon>Eukaryota</taxon>
        <taxon>Fungi</taxon>
        <taxon>Fungi incertae sedis</taxon>
        <taxon>Zoopagomycota</taxon>
        <taxon>Entomophthoromycotina</taxon>
        <taxon>Basidiobolomycetes</taxon>
        <taxon>Basidiobolales</taxon>
        <taxon>Basidiobolaceae</taxon>
        <taxon>Basidiobolus</taxon>
    </lineage>
</organism>
<dbReference type="Proteomes" id="UP001479436">
    <property type="component" value="Unassembled WGS sequence"/>
</dbReference>
<reference evidence="7 8" key="1">
    <citation type="submission" date="2023-04" db="EMBL/GenBank/DDBJ databases">
        <title>Genome of Basidiobolus ranarum AG-B5.</title>
        <authorList>
            <person name="Stajich J.E."/>
            <person name="Carter-House D."/>
            <person name="Gryganskyi A."/>
        </authorList>
    </citation>
    <scope>NUCLEOTIDE SEQUENCE [LARGE SCALE GENOMIC DNA]</scope>
    <source>
        <strain evidence="7 8">AG-B5</strain>
    </source>
</reference>
<dbReference type="InterPro" id="IPR056304">
    <property type="entry name" value="Lip-like_C"/>
</dbReference>
<evidence type="ECO:0000256" key="4">
    <source>
        <dbReference type="ARBA" id="ARBA00022801"/>
    </source>
</evidence>
<comment type="caution">
    <text evidence="7">The sequence shown here is derived from an EMBL/GenBank/DDBJ whole genome shotgun (WGS) entry which is preliminary data.</text>
</comment>
<accession>A0ABR2WFG6</accession>
<dbReference type="PANTHER" id="PTHR34043:SF3">
    <property type="entry name" value="ALPHA_BETA-HYDROLASES SUPERFAMILY PROTEIN"/>
    <property type="match status" value="1"/>
</dbReference>
<name>A0ABR2WFG6_9FUNG</name>
<dbReference type="PANTHER" id="PTHR34043">
    <property type="entry name" value="ALPHA/BETA-HYDROLASES SUPERFAMILY PROTEIN"/>
    <property type="match status" value="1"/>
</dbReference>
<evidence type="ECO:0000313" key="8">
    <source>
        <dbReference type="Proteomes" id="UP001479436"/>
    </source>
</evidence>
<evidence type="ECO:0000256" key="3">
    <source>
        <dbReference type="ARBA" id="ARBA00022729"/>
    </source>
</evidence>
<dbReference type="Pfam" id="PF24708">
    <property type="entry name" value="Lip_C"/>
    <property type="match status" value="1"/>
</dbReference>
<dbReference type="Gene3D" id="3.40.50.1820">
    <property type="entry name" value="alpha/beta hydrolase"/>
    <property type="match status" value="1"/>
</dbReference>
<proteinExistence type="predicted"/>
<gene>
    <name evidence="7" type="ORF">K7432_015949</name>
</gene>
<sequence length="336" mass="38606">MFEYVNLARQKVDSLIQARVDTLRQIKRQSPPAEAPEVTIRNSTKRVILDGADKDNIFLVPGLLNYNKVKVKIPYTKESEITLLDYWSDIRGSLPEAIALEPSSIGSLHDRACQIFYQLKGGLVDYGKEHSRKFCHHQFGSSYPGHHRQWNENNPVVLVGKDYGVQTCSYLQHLLAIDYFKYNTNAQWIKGIVSISGSHRGSTLNYLFGLVPGTRIIVHPLSILQLLLVFIHLICWLDWFWLNSLFPFQLNDRWDLSRKKGGSFWCALFGRSGFSSFEDSWIYDYSVEGANHTSSLYHLDSECLYINYAISTSLRSRITGRHFVRILSIRSGYPCK</sequence>
<feature type="domain" description="Lipase-like C-terminal" evidence="6">
    <location>
        <begin position="102"/>
        <end position="175"/>
    </location>
</feature>
<comment type="subcellular location">
    <subcellularLocation>
        <location evidence="1">Secreted</location>
    </subcellularLocation>
</comment>
<keyword evidence="4" id="KW-0378">Hydrolase</keyword>
<keyword evidence="8" id="KW-1185">Reference proteome</keyword>
<keyword evidence="3" id="KW-0732">Signal</keyword>
<keyword evidence="5" id="KW-0443">Lipid metabolism</keyword>
<evidence type="ECO:0000256" key="5">
    <source>
        <dbReference type="ARBA" id="ARBA00023098"/>
    </source>
</evidence>
<evidence type="ECO:0000256" key="2">
    <source>
        <dbReference type="ARBA" id="ARBA00022525"/>
    </source>
</evidence>
<dbReference type="SUPFAM" id="SSF53474">
    <property type="entry name" value="alpha/beta-Hydrolases"/>
    <property type="match status" value="1"/>
</dbReference>
<evidence type="ECO:0000313" key="7">
    <source>
        <dbReference type="EMBL" id="KAK9760250.1"/>
    </source>
</evidence>
<keyword evidence="2" id="KW-0964">Secreted</keyword>
<dbReference type="EMBL" id="JASJQH010002370">
    <property type="protein sequence ID" value="KAK9760250.1"/>
    <property type="molecule type" value="Genomic_DNA"/>
</dbReference>
<protein>
    <recommendedName>
        <fullName evidence="6">Lipase-like C-terminal domain-containing protein</fullName>
    </recommendedName>
</protein>